<name>A0A916UJ02_9SPHI</name>
<keyword evidence="4" id="KW-1185">Reference proteome</keyword>
<evidence type="ECO:0008006" key="5">
    <source>
        <dbReference type="Google" id="ProtNLM"/>
    </source>
</evidence>
<dbReference type="Gene3D" id="3.90.226.10">
    <property type="entry name" value="2-enoyl-CoA Hydratase, Chain A, domain 1"/>
    <property type="match status" value="1"/>
</dbReference>
<evidence type="ECO:0000313" key="3">
    <source>
        <dbReference type="EMBL" id="GGC74405.1"/>
    </source>
</evidence>
<dbReference type="PANTHER" id="PTHR11941:SF45">
    <property type="entry name" value="ENOYL-COA DELTA ISOMERASE 1, MITOCHONDRIAL"/>
    <property type="match status" value="1"/>
</dbReference>
<dbReference type="InterPro" id="IPR029045">
    <property type="entry name" value="ClpP/crotonase-like_dom_sf"/>
</dbReference>
<dbReference type="GO" id="GO:0006635">
    <property type="term" value="P:fatty acid beta-oxidation"/>
    <property type="evidence" value="ECO:0007669"/>
    <property type="project" value="TreeGrafter"/>
</dbReference>
<dbReference type="GO" id="GO:0003824">
    <property type="term" value="F:catalytic activity"/>
    <property type="evidence" value="ECO:0007669"/>
    <property type="project" value="InterPro"/>
</dbReference>
<dbReference type="PROSITE" id="PS00166">
    <property type="entry name" value="ENOYL_COA_HYDRATASE"/>
    <property type="match status" value="1"/>
</dbReference>
<evidence type="ECO:0000313" key="4">
    <source>
        <dbReference type="Proteomes" id="UP000651668"/>
    </source>
</evidence>
<sequence length="265" mass="29649">MYIEAFLFKPNIMNTIKVTVKDRLAIITLNRGKSNALNREMITELNDMILNIDADASIGGAMITGTGHFFSAGLDLIELYNYDEAETRSFWTLFFQFTANLCKFKKPLVAAINGHSPAGGCVIGIACDARIMAEGKYIIGLNEVPVGIIVPHSIFKLYAFWLGEADASRSLLEGKLFNPEEALKIGLVDEVVNHDSILTAAERRVRKYMAFEANTWQQSKLNIRQELINTISADQTDTLNNMLAQWWSPATRSILKTIIDNLQKK</sequence>
<dbReference type="EMBL" id="BMIL01000011">
    <property type="protein sequence ID" value="GGC74405.1"/>
    <property type="molecule type" value="Genomic_DNA"/>
</dbReference>
<dbReference type="Proteomes" id="UP000651668">
    <property type="component" value="Unassembled WGS sequence"/>
</dbReference>
<proteinExistence type="inferred from homology"/>
<comment type="caution">
    <text evidence="3">The sequence shown here is derived from an EMBL/GenBank/DDBJ whole genome shotgun (WGS) entry which is preliminary data.</text>
</comment>
<gene>
    <name evidence="3" type="ORF">GCM10011387_30110</name>
</gene>
<comment type="similarity">
    <text evidence="1 2">Belongs to the enoyl-CoA hydratase/isomerase family.</text>
</comment>
<dbReference type="PANTHER" id="PTHR11941">
    <property type="entry name" value="ENOYL-COA HYDRATASE-RELATED"/>
    <property type="match status" value="1"/>
</dbReference>
<dbReference type="CDD" id="cd06558">
    <property type="entry name" value="crotonase-like"/>
    <property type="match status" value="1"/>
</dbReference>
<evidence type="ECO:0000256" key="1">
    <source>
        <dbReference type="ARBA" id="ARBA00005254"/>
    </source>
</evidence>
<reference evidence="3" key="1">
    <citation type="journal article" date="2014" name="Int. J. Syst. Evol. Microbiol.">
        <title>Complete genome sequence of Corynebacterium casei LMG S-19264T (=DSM 44701T), isolated from a smear-ripened cheese.</title>
        <authorList>
            <consortium name="US DOE Joint Genome Institute (JGI-PGF)"/>
            <person name="Walter F."/>
            <person name="Albersmeier A."/>
            <person name="Kalinowski J."/>
            <person name="Ruckert C."/>
        </authorList>
    </citation>
    <scope>NUCLEOTIDE SEQUENCE</scope>
    <source>
        <strain evidence="3">CGMCC 1.15343</strain>
    </source>
</reference>
<reference evidence="3" key="2">
    <citation type="submission" date="2020-09" db="EMBL/GenBank/DDBJ databases">
        <authorList>
            <person name="Sun Q."/>
            <person name="Zhou Y."/>
        </authorList>
    </citation>
    <scope>NUCLEOTIDE SEQUENCE</scope>
    <source>
        <strain evidence="3">CGMCC 1.15343</strain>
    </source>
</reference>
<organism evidence="3 4">
    <name type="scientific">Pedobacter quisquiliarum</name>
    <dbReference type="NCBI Taxonomy" id="1834438"/>
    <lineage>
        <taxon>Bacteria</taxon>
        <taxon>Pseudomonadati</taxon>
        <taxon>Bacteroidota</taxon>
        <taxon>Sphingobacteriia</taxon>
        <taxon>Sphingobacteriales</taxon>
        <taxon>Sphingobacteriaceae</taxon>
        <taxon>Pedobacter</taxon>
    </lineage>
</organism>
<evidence type="ECO:0000256" key="2">
    <source>
        <dbReference type="RuleBase" id="RU003707"/>
    </source>
</evidence>
<dbReference type="Pfam" id="PF00378">
    <property type="entry name" value="ECH_1"/>
    <property type="match status" value="1"/>
</dbReference>
<dbReference type="InterPro" id="IPR018376">
    <property type="entry name" value="Enoyl-CoA_hyd/isom_CS"/>
</dbReference>
<dbReference type="InterPro" id="IPR001753">
    <property type="entry name" value="Enoyl-CoA_hydra/iso"/>
</dbReference>
<dbReference type="AlphaFoldDB" id="A0A916UJ02"/>
<protein>
    <recommendedName>
        <fullName evidence="5">Enoyl-CoA hydratase/carnithine racemase</fullName>
    </recommendedName>
</protein>
<dbReference type="SUPFAM" id="SSF52096">
    <property type="entry name" value="ClpP/crotonase"/>
    <property type="match status" value="1"/>
</dbReference>
<accession>A0A916UJ02</accession>